<dbReference type="Proteomes" id="UP001500393">
    <property type="component" value="Unassembled WGS sequence"/>
</dbReference>
<organism evidence="2 3">
    <name type="scientific">Kribbella sancticallisti</name>
    <dbReference type="NCBI Taxonomy" id="460087"/>
    <lineage>
        <taxon>Bacteria</taxon>
        <taxon>Bacillati</taxon>
        <taxon>Actinomycetota</taxon>
        <taxon>Actinomycetes</taxon>
        <taxon>Propionibacteriales</taxon>
        <taxon>Kribbellaceae</taxon>
        <taxon>Kribbella</taxon>
    </lineage>
</organism>
<name>A0ABN2D0P5_9ACTN</name>
<gene>
    <name evidence="2" type="ORF">GCM10009789_19360</name>
</gene>
<keyword evidence="3" id="KW-1185">Reference proteome</keyword>
<feature type="domain" description="DUF8168" evidence="1">
    <location>
        <begin position="149"/>
        <end position="256"/>
    </location>
</feature>
<evidence type="ECO:0000313" key="2">
    <source>
        <dbReference type="EMBL" id="GAA1566007.1"/>
    </source>
</evidence>
<accession>A0ABN2D0P5</accession>
<dbReference type="Pfam" id="PF26504">
    <property type="entry name" value="DUF8168_C"/>
    <property type="match status" value="1"/>
</dbReference>
<evidence type="ECO:0000313" key="3">
    <source>
        <dbReference type="Proteomes" id="UP001500393"/>
    </source>
</evidence>
<dbReference type="InterPro" id="IPR059012">
    <property type="entry name" value="DUF8168_C"/>
</dbReference>
<dbReference type="EMBL" id="BAAAOS010000017">
    <property type="protein sequence ID" value="GAA1566007.1"/>
    <property type="molecule type" value="Genomic_DNA"/>
</dbReference>
<dbReference type="RefSeq" id="WP_344212036.1">
    <property type="nucleotide sequence ID" value="NZ_BAAAOS010000017.1"/>
</dbReference>
<proteinExistence type="predicted"/>
<sequence length="268" mass="30218">MSNSPDTHSDDSLVVQAESPRPEQMLAVVTGLVHPNRLGWTYDEPIQYTFDGARCQLSVMLGLFNVFIEADRPDDFATFLNRIGAIVQGCLDSLGFFLAAPLRGEILSMIVDGKELHYRKLQWDEFLPKGSDETRVEAVKLQPFTRMAIEEPLVRLALADLRTALDLPGETVVLCYRAIESIRQWFLYGDADDDSARKQSWIDLKTHLDIKREEIKPLEAMATSRRHGADTAATERQRVEALTLARKVVERFVAYRVSLTAPPPSSDQ</sequence>
<reference evidence="2 3" key="1">
    <citation type="journal article" date="2019" name="Int. J. Syst. Evol. Microbiol.">
        <title>The Global Catalogue of Microorganisms (GCM) 10K type strain sequencing project: providing services to taxonomists for standard genome sequencing and annotation.</title>
        <authorList>
            <consortium name="The Broad Institute Genomics Platform"/>
            <consortium name="The Broad Institute Genome Sequencing Center for Infectious Disease"/>
            <person name="Wu L."/>
            <person name="Ma J."/>
        </authorList>
    </citation>
    <scope>NUCLEOTIDE SEQUENCE [LARGE SCALE GENOMIC DNA]</scope>
    <source>
        <strain evidence="2 3">JCM 14969</strain>
    </source>
</reference>
<evidence type="ECO:0000259" key="1">
    <source>
        <dbReference type="Pfam" id="PF26504"/>
    </source>
</evidence>
<comment type="caution">
    <text evidence="2">The sequence shown here is derived from an EMBL/GenBank/DDBJ whole genome shotgun (WGS) entry which is preliminary data.</text>
</comment>
<protein>
    <recommendedName>
        <fullName evidence="1">DUF8168 domain-containing protein</fullName>
    </recommendedName>
</protein>